<protein>
    <submittedName>
        <fullName evidence="2">Secreted protein</fullName>
    </submittedName>
</protein>
<dbReference type="Proteomes" id="UP000492821">
    <property type="component" value="Unassembled WGS sequence"/>
</dbReference>
<reference evidence="1" key="1">
    <citation type="journal article" date="2013" name="Genetics">
        <title>The draft genome and transcriptome of Panagrellus redivivus are shaped by the harsh demands of a free-living lifestyle.</title>
        <authorList>
            <person name="Srinivasan J."/>
            <person name="Dillman A.R."/>
            <person name="Macchietto M.G."/>
            <person name="Heikkinen L."/>
            <person name="Lakso M."/>
            <person name="Fracchia K.M."/>
            <person name="Antoshechkin I."/>
            <person name="Mortazavi A."/>
            <person name="Wong G."/>
            <person name="Sternberg P.W."/>
        </authorList>
    </citation>
    <scope>NUCLEOTIDE SEQUENCE [LARGE SCALE GENOMIC DNA]</scope>
    <source>
        <strain evidence="1">MT8872</strain>
    </source>
</reference>
<dbReference type="AlphaFoldDB" id="A0A7E4VYQ3"/>
<sequence>MHAPTSFSRHLVFFHELSPAICPWNRVTMTGHRHGLRKTEDPLRERHQGLPEVILFVSVIPTVNHKWLIKEAQQDNPVTHVVLRKRIQVSFVRAVK</sequence>
<reference evidence="2" key="2">
    <citation type="submission" date="2020-10" db="UniProtKB">
        <authorList>
            <consortium name="WormBaseParasite"/>
        </authorList>
    </citation>
    <scope>IDENTIFICATION</scope>
</reference>
<name>A0A7E4VYQ3_PANRE</name>
<evidence type="ECO:0000313" key="1">
    <source>
        <dbReference type="Proteomes" id="UP000492821"/>
    </source>
</evidence>
<keyword evidence="1" id="KW-1185">Reference proteome</keyword>
<organism evidence="1 2">
    <name type="scientific">Panagrellus redivivus</name>
    <name type="common">Microworm</name>
    <dbReference type="NCBI Taxonomy" id="6233"/>
    <lineage>
        <taxon>Eukaryota</taxon>
        <taxon>Metazoa</taxon>
        <taxon>Ecdysozoa</taxon>
        <taxon>Nematoda</taxon>
        <taxon>Chromadorea</taxon>
        <taxon>Rhabditida</taxon>
        <taxon>Tylenchina</taxon>
        <taxon>Panagrolaimomorpha</taxon>
        <taxon>Panagrolaimoidea</taxon>
        <taxon>Panagrolaimidae</taxon>
        <taxon>Panagrellus</taxon>
    </lineage>
</organism>
<proteinExistence type="predicted"/>
<accession>A0A7E4VYQ3</accession>
<evidence type="ECO:0000313" key="2">
    <source>
        <dbReference type="WBParaSite" id="Pan_g4717.t1"/>
    </source>
</evidence>
<dbReference type="WBParaSite" id="Pan_g4717.t1">
    <property type="protein sequence ID" value="Pan_g4717.t1"/>
    <property type="gene ID" value="Pan_g4717"/>
</dbReference>